<comment type="caution">
    <text evidence="2">The sequence shown here is derived from an EMBL/GenBank/DDBJ whole genome shotgun (WGS) entry which is preliminary data.</text>
</comment>
<dbReference type="Proteomes" id="UP000310636">
    <property type="component" value="Unassembled WGS sequence"/>
</dbReference>
<name>A0A4S4BM29_9BACL</name>
<dbReference type="AlphaFoldDB" id="A0A4S4BM29"/>
<evidence type="ECO:0000256" key="1">
    <source>
        <dbReference type="SAM" id="SignalP"/>
    </source>
</evidence>
<keyword evidence="1" id="KW-0732">Signal</keyword>
<keyword evidence="3" id="KW-1185">Reference proteome</keyword>
<dbReference type="OrthoDB" id="2545931at2"/>
<gene>
    <name evidence="2" type="ORF">E6C55_23465</name>
</gene>
<organism evidence="2 3">
    <name type="scientific">Cohnella fermenti</name>
    <dbReference type="NCBI Taxonomy" id="2565925"/>
    <lineage>
        <taxon>Bacteria</taxon>
        <taxon>Bacillati</taxon>
        <taxon>Bacillota</taxon>
        <taxon>Bacilli</taxon>
        <taxon>Bacillales</taxon>
        <taxon>Paenibacillaceae</taxon>
        <taxon>Cohnella</taxon>
    </lineage>
</organism>
<dbReference type="RefSeq" id="WP_136372263.1">
    <property type="nucleotide sequence ID" value="NZ_SSOB01000036.1"/>
</dbReference>
<evidence type="ECO:0000313" key="3">
    <source>
        <dbReference type="Proteomes" id="UP000310636"/>
    </source>
</evidence>
<evidence type="ECO:0008006" key="4">
    <source>
        <dbReference type="Google" id="ProtNLM"/>
    </source>
</evidence>
<feature type="chain" id="PRO_5020972421" description="DUF11 domain-containing protein" evidence="1">
    <location>
        <begin position="32"/>
        <end position="578"/>
    </location>
</feature>
<sequence>MRAFWTKFIVVTALFALLAVAAAPPVSVVRAADSTAALPSYKLTDLIAVEVKSVLNERVATGTRIGVVVRLTNQSTKVTRVPSYEFRARTSEGIDYTLKPSATNAASIQPKEKVELSYMIVVSREEAFSLAKLIWVEVNNNVYPKVEQAKLTVPIAGAEWRGSNSSFSDKSLVKEWGQSFTLPSLSSILKFTPISAVKQNTLKGPAVLVVFQVENTAFRKTFLPNLLIEGKSANKSFAGQWVGAGDKAIEPGEKQRLYFTIMTDSLSSLNSVTLLTTESFSTAQTPANAVVAYNVGLASVKLPASLNANLTAGAYALGNPISFNQLNRMIPTELSVSLVELNRFKSVSGGFDTIVAKFKLMNKSLTPVLLPLFGTQLKSSDGSEYEGASKASSERLLPPNLGYVVSYAFTVPQGGSDEGWTLNLFDNQTAAPLQIPIAALRVKAGEGASADAAEAGAAAEAGDAVEAGEPVYPYTLGFSKWKLPSLTAPVLEIETEVSHLDNVIVDAEFSRLKFELLDANDNVVAVEYVPYSGAIPLKTGTLSLTVSGLKSTASIQHVRILEAIDTAYGEAARLLVQL</sequence>
<proteinExistence type="predicted"/>
<feature type="signal peptide" evidence="1">
    <location>
        <begin position="1"/>
        <end position="31"/>
    </location>
</feature>
<dbReference type="EMBL" id="SSOB01000036">
    <property type="protein sequence ID" value="THF74911.1"/>
    <property type="molecule type" value="Genomic_DNA"/>
</dbReference>
<protein>
    <recommendedName>
        <fullName evidence="4">DUF11 domain-containing protein</fullName>
    </recommendedName>
</protein>
<evidence type="ECO:0000313" key="2">
    <source>
        <dbReference type="EMBL" id="THF74911.1"/>
    </source>
</evidence>
<reference evidence="2 3" key="1">
    <citation type="submission" date="2019-04" db="EMBL/GenBank/DDBJ databases">
        <title>Cohnella sp. nov. isolated from preserved vegetables.</title>
        <authorList>
            <person name="Lin S.-Y."/>
            <person name="Hung M.-H."/>
            <person name="Young C.-C."/>
        </authorList>
    </citation>
    <scope>NUCLEOTIDE SEQUENCE [LARGE SCALE GENOMIC DNA]</scope>
    <source>
        <strain evidence="2 3">CC-MHH1044</strain>
    </source>
</reference>
<accession>A0A4S4BM29</accession>